<dbReference type="InterPro" id="IPR026591">
    <property type="entry name" value="Sirtuin_cat_small_dom_sf"/>
</dbReference>
<feature type="domain" description="Deacetylase sirtuin-type" evidence="5">
    <location>
        <begin position="1"/>
        <end position="241"/>
    </location>
</feature>
<dbReference type="PANTHER" id="PTHR11085:SF4">
    <property type="entry name" value="NAD-DEPENDENT PROTEIN DEACYLASE"/>
    <property type="match status" value="1"/>
</dbReference>
<keyword evidence="3" id="KW-0520">NAD</keyword>
<dbReference type="PANTHER" id="PTHR11085">
    <property type="entry name" value="NAD-DEPENDENT PROTEIN DEACYLASE SIRTUIN-5, MITOCHONDRIAL-RELATED"/>
    <property type="match status" value="1"/>
</dbReference>
<dbReference type="InterPro" id="IPR029035">
    <property type="entry name" value="DHS-like_NAD/FAD-binding_dom"/>
</dbReference>
<dbReference type="EC" id="2.3.1.286" evidence="1"/>
<evidence type="ECO:0000256" key="2">
    <source>
        <dbReference type="ARBA" id="ARBA00022679"/>
    </source>
</evidence>
<proteinExistence type="predicted"/>
<dbReference type="GO" id="GO:0046872">
    <property type="term" value="F:metal ion binding"/>
    <property type="evidence" value="ECO:0007669"/>
    <property type="project" value="UniProtKB-KW"/>
</dbReference>
<dbReference type="Pfam" id="PF02146">
    <property type="entry name" value="SIR2"/>
    <property type="match status" value="1"/>
</dbReference>
<dbReference type="OrthoDB" id="9800582at2"/>
<evidence type="ECO:0000313" key="7">
    <source>
        <dbReference type="Proteomes" id="UP000004793"/>
    </source>
</evidence>
<feature type="binding site" evidence="4">
    <location>
        <position position="127"/>
    </location>
    <ligand>
        <name>Zn(2+)</name>
        <dbReference type="ChEBI" id="CHEBI:29105"/>
    </ligand>
</feature>
<dbReference type="PROSITE" id="PS50305">
    <property type="entry name" value="SIRTUIN"/>
    <property type="match status" value="1"/>
</dbReference>
<organism evidence="6 7">
    <name type="scientific">Caldisericum exile (strain DSM 21853 / NBRC 104410 / AZM16c01)</name>
    <dbReference type="NCBI Taxonomy" id="511051"/>
    <lineage>
        <taxon>Bacteria</taxon>
        <taxon>Pseudomonadati</taxon>
        <taxon>Caldisericota/Cryosericota group</taxon>
        <taxon>Caldisericota</taxon>
        <taxon>Caldisericia</taxon>
        <taxon>Caldisericales</taxon>
        <taxon>Caldisericaceae</taxon>
        <taxon>Caldisericum</taxon>
    </lineage>
</organism>
<keyword evidence="6" id="KW-0378">Hydrolase</keyword>
<reference evidence="6 7" key="1">
    <citation type="submission" date="2011-01" db="EMBL/GenBank/DDBJ databases">
        <title>Whole genome sequence of Caldisericum exile AZM16c01.</title>
        <authorList>
            <person name="Narita-Yamada S."/>
            <person name="Kawakoshi A."/>
            <person name="Nakamura S."/>
            <person name="Sasagawa M."/>
            <person name="Fukada J."/>
            <person name="Sekine M."/>
            <person name="Kato Y."/>
            <person name="Fukai R."/>
            <person name="Sasaki K."/>
            <person name="Hanamaki A."/>
            <person name="Narita H."/>
            <person name="Konno Y."/>
            <person name="Mori K."/>
            <person name="Yamazaki S."/>
            <person name="Suzuki K."/>
            <person name="Fujita N."/>
        </authorList>
    </citation>
    <scope>NUCLEOTIDE SEQUENCE [LARGE SCALE GENOMIC DNA]</scope>
    <source>
        <strain evidence="7">DSM 21853 / NBRC 104410 / AZM16c01</strain>
    </source>
</reference>
<evidence type="ECO:0000313" key="6">
    <source>
        <dbReference type="EMBL" id="BAL81409.1"/>
    </source>
</evidence>
<keyword evidence="4" id="KW-0479">Metal-binding</keyword>
<evidence type="ECO:0000256" key="3">
    <source>
        <dbReference type="ARBA" id="ARBA00023027"/>
    </source>
</evidence>
<evidence type="ECO:0000259" key="5">
    <source>
        <dbReference type="PROSITE" id="PS50305"/>
    </source>
</evidence>
<dbReference type="Gene3D" id="3.40.50.1220">
    <property type="entry name" value="TPP-binding domain"/>
    <property type="match status" value="1"/>
</dbReference>
<dbReference type="EMBL" id="AP012051">
    <property type="protein sequence ID" value="BAL81409.1"/>
    <property type="molecule type" value="Genomic_DNA"/>
</dbReference>
<protein>
    <recommendedName>
        <fullName evidence="1">protein acetyllysine N-acetyltransferase</fullName>
        <ecNumber evidence="1">2.3.1.286</ecNumber>
    </recommendedName>
</protein>
<feature type="binding site" evidence="4">
    <location>
        <position position="124"/>
    </location>
    <ligand>
        <name>Zn(2+)</name>
        <dbReference type="ChEBI" id="CHEBI:29105"/>
    </ligand>
</feature>
<dbReference type="RefSeq" id="WP_014453804.1">
    <property type="nucleotide sequence ID" value="NC_017096.1"/>
</dbReference>
<keyword evidence="2" id="KW-0808">Transferase</keyword>
<gene>
    <name evidence="6" type="primary">npdA</name>
    <name evidence="6" type="ordered locus">CSE_12830</name>
</gene>
<keyword evidence="7" id="KW-1185">Reference proteome</keyword>
<name>A0A7U6JG94_CALEA</name>
<sequence>MIETVIQVLKNAKSISVLTGAGISVNAGIPDFRGETGIYTRGLYSENVFDIDYFFENPKPFYDFVRVMYPVFEKAKPTLAHKFLADLDHNHSVCIVTQNIDLLHEKAGSKNVIHLHGSVERSHCLKCGKEYSFERLKELVIKSAVPYCESCGGLIKPDIVFFSEPVIDFDKAIECVSASDIFFALGTSLEVYPANSLVQFARGNKILINKKETEMDYLFDIVVHEDLDNFFKELQSKGGIV</sequence>
<feature type="active site" description="Proton acceptor" evidence="4">
    <location>
        <position position="116"/>
    </location>
</feature>
<dbReference type="SUPFAM" id="SSF52467">
    <property type="entry name" value="DHS-like NAD/FAD-binding domain"/>
    <property type="match status" value="1"/>
</dbReference>
<dbReference type="GO" id="GO:0070403">
    <property type="term" value="F:NAD+ binding"/>
    <property type="evidence" value="ECO:0007669"/>
    <property type="project" value="InterPro"/>
</dbReference>
<evidence type="ECO:0000256" key="4">
    <source>
        <dbReference type="PROSITE-ProRule" id="PRU00236"/>
    </source>
</evidence>
<keyword evidence="4" id="KW-0862">Zinc</keyword>
<dbReference type="InterPro" id="IPR003000">
    <property type="entry name" value="Sirtuin"/>
</dbReference>
<feature type="binding site" evidence="4">
    <location>
        <position position="148"/>
    </location>
    <ligand>
        <name>Zn(2+)</name>
        <dbReference type="ChEBI" id="CHEBI:29105"/>
    </ligand>
</feature>
<dbReference type="GO" id="GO:0017136">
    <property type="term" value="F:histone deacetylase activity, NAD-dependent"/>
    <property type="evidence" value="ECO:0007669"/>
    <property type="project" value="TreeGrafter"/>
</dbReference>
<accession>A0A7U6JG94</accession>
<dbReference type="Proteomes" id="UP000004793">
    <property type="component" value="Chromosome"/>
</dbReference>
<feature type="binding site" evidence="4">
    <location>
        <position position="151"/>
    </location>
    <ligand>
        <name>Zn(2+)</name>
        <dbReference type="ChEBI" id="CHEBI:29105"/>
    </ligand>
</feature>
<dbReference type="InterPro" id="IPR050134">
    <property type="entry name" value="NAD-dep_sirtuin_deacylases"/>
</dbReference>
<dbReference type="AlphaFoldDB" id="A0A7U6JG94"/>
<dbReference type="Gene3D" id="3.30.1600.10">
    <property type="entry name" value="SIR2/SIRT2 'Small Domain"/>
    <property type="match status" value="1"/>
</dbReference>
<dbReference type="CDD" id="cd01407">
    <property type="entry name" value="SIR2-fam"/>
    <property type="match status" value="1"/>
</dbReference>
<evidence type="ECO:0000256" key="1">
    <source>
        <dbReference type="ARBA" id="ARBA00012928"/>
    </source>
</evidence>
<dbReference type="GO" id="GO:0016787">
    <property type="term" value="F:hydrolase activity"/>
    <property type="evidence" value="ECO:0007669"/>
    <property type="project" value="UniProtKB-KW"/>
</dbReference>
<dbReference type="InterPro" id="IPR026590">
    <property type="entry name" value="Ssirtuin_cat_dom"/>
</dbReference>
<dbReference type="KEGG" id="cex:CSE_12830"/>